<proteinExistence type="predicted"/>
<accession>A0A2G3A6E6</accession>
<dbReference type="EMBL" id="AYRZ02000002">
    <property type="protein sequence ID" value="PHT89829.1"/>
    <property type="molecule type" value="Genomic_DNA"/>
</dbReference>
<keyword evidence="2" id="KW-1185">Reference proteome</keyword>
<dbReference type="AlphaFoldDB" id="A0A2G3A6E6"/>
<dbReference type="Proteomes" id="UP000222542">
    <property type="component" value="Unassembled WGS sequence"/>
</dbReference>
<gene>
    <name evidence="1" type="ORF">T459_04942</name>
</gene>
<organism evidence="1 2">
    <name type="scientific">Capsicum annuum</name>
    <name type="common">Capsicum pepper</name>
    <dbReference type="NCBI Taxonomy" id="4072"/>
    <lineage>
        <taxon>Eukaryota</taxon>
        <taxon>Viridiplantae</taxon>
        <taxon>Streptophyta</taxon>
        <taxon>Embryophyta</taxon>
        <taxon>Tracheophyta</taxon>
        <taxon>Spermatophyta</taxon>
        <taxon>Magnoliopsida</taxon>
        <taxon>eudicotyledons</taxon>
        <taxon>Gunneridae</taxon>
        <taxon>Pentapetalae</taxon>
        <taxon>asterids</taxon>
        <taxon>lamiids</taxon>
        <taxon>Solanales</taxon>
        <taxon>Solanaceae</taxon>
        <taxon>Solanoideae</taxon>
        <taxon>Capsiceae</taxon>
        <taxon>Capsicum</taxon>
    </lineage>
</organism>
<reference evidence="1 2" key="2">
    <citation type="journal article" date="2017" name="Genome Biol.">
        <title>New reference genome sequences of hot pepper reveal the massive evolution of plant disease-resistance genes by retroduplication.</title>
        <authorList>
            <person name="Kim S."/>
            <person name="Park J."/>
            <person name="Yeom S.I."/>
            <person name="Kim Y.M."/>
            <person name="Seo E."/>
            <person name="Kim K.T."/>
            <person name="Kim M.S."/>
            <person name="Lee J.M."/>
            <person name="Cheong K."/>
            <person name="Shin H.S."/>
            <person name="Kim S.B."/>
            <person name="Han K."/>
            <person name="Lee J."/>
            <person name="Park M."/>
            <person name="Lee H.A."/>
            <person name="Lee H.Y."/>
            <person name="Lee Y."/>
            <person name="Oh S."/>
            <person name="Lee J.H."/>
            <person name="Choi E."/>
            <person name="Choi E."/>
            <person name="Lee S.E."/>
            <person name="Jeon J."/>
            <person name="Kim H."/>
            <person name="Choi G."/>
            <person name="Song H."/>
            <person name="Lee J."/>
            <person name="Lee S.C."/>
            <person name="Kwon J.K."/>
            <person name="Lee H.Y."/>
            <person name="Koo N."/>
            <person name="Hong Y."/>
            <person name="Kim R.W."/>
            <person name="Kang W.H."/>
            <person name="Huh J.H."/>
            <person name="Kang B.C."/>
            <person name="Yang T.J."/>
            <person name="Lee Y.H."/>
            <person name="Bennetzen J.L."/>
            <person name="Choi D."/>
        </authorList>
    </citation>
    <scope>NUCLEOTIDE SEQUENCE [LARGE SCALE GENOMIC DNA]</scope>
    <source>
        <strain evidence="2">cv. CM334</strain>
    </source>
</reference>
<name>A0A2G3A6E6_CAPAN</name>
<dbReference type="Gramene" id="PHT89829">
    <property type="protein sequence ID" value="PHT89829"/>
    <property type="gene ID" value="T459_04942"/>
</dbReference>
<reference evidence="1 2" key="1">
    <citation type="journal article" date="2014" name="Nat. Genet.">
        <title>Genome sequence of the hot pepper provides insights into the evolution of pungency in Capsicum species.</title>
        <authorList>
            <person name="Kim S."/>
            <person name="Park M."/>
            <person name="Yeom S.I."/>
            <person name="Kim Y.M."/>
            <person name="Lee J.M."/>
            <person name="Lee H.A."/>
            <person name="Seo E."/>
            <person name="Choi J."/>
            <person name="Cheong K."/>
            <person name="Kim K.T."/>
            <person name="Jung K."/>
            <person name="Lee G.W."/>
            <person name="Oh S.K."/>
            <person name="Bae C."/>
            <person name="Kim S.B."/>
            <person name="Lee H.Y."/>
            <person name="Kim S.Y."/>
            <person name="Kim M.S."/>
            <person name="Kang B.C."/>
            <person name="Jo Y.D."/>
            <person name="Yang H.B."/>
            <person name="Jeong H.J."/>
            <person name="Kang W.H."/>
            <person name="Kwon J.K."/>
            <person name="Shin C."/>
            <person name="Lim J.Y."/>
            <person name="Park J.H."/>
            <person name="Huh J.H."/>
            <person name="Kim J.S."/>
            <person name="Kim B.D."/>
            <person name="Cohen O."/>
            <person name="Paran I."/>
            <person name="Suh M.C."/>
            <person name="Lee S.B."/>
            <person name="Kim Y.K."/>
            <person name="Shin Y."/>
            <person name="Noh S.J."/>
            <person name="Park J."/>
            <person name="Seo Y.S."/>
            <person name="Kwon S.Y."/>
            <person name="Kim H.A."/>
            <person name="Park J.M."/>
            <person name="Kim H.J."/>
            <person name="Choi S.B."/>
            <person name="Bosland P.W."/>
            <person name="Reeves G."/>
            <person name="Jo S.H."/>
            <person name="Lee B.W."/>
            <person name="Cho H.T."/>
            <person name="Choi H.S."/>
            <person name="Lee M.S."/>
            <person name="Yu Y."/>
            <person name="Do Choi Y."/>
            <person name="Park B.S."/>
            <person name="van Deynze A."/>
            <person name="Ashrafi H."/>
            <person name="Hill T."/>
            <person name="Kim W.T."/>
            <person name="Pai H.S."/>
            <person name="Ahn H.K."/>
            <person name="Yeam I."/>
            <person name="Giovannoni J.J."/>
            <person name="Rose J.K."/>
            <person name="Sorensen I."/>
            <person name="Lee S.J."/>
            <person name="Kim R.W."/>
            <person name="Choi I.Y."/>
            <person name="Choi B.S."/>
            <person name="Lim J.S."/>
            <person name="Lee Y.H."/>
            <person name="Choi D."/>
        </authorList>
    </citation>
    <scope>NUCLEOTIDE SEQUENCE [LARGE SCALE GENOMIC DNA]</scope>
    <source>
        <strain evidence="2">cv. CM334</strain>
    </source>
</reference>
<evidence type="ECO:0000313" key="2">
    <source>
        <dbReference type="Proteomes" id="UP000222542"/>
    </source>
</evidence>
<comment type="caution">
    <text evidence="1">The sequence shown here is derived from an EMBL/GenBank/DDBJ whole genome shotgun (WGS) entry which is preliminary data.</text>
</comment>
<protein>
    <submittedName>
        <fullName evidence="1">Uncharacterized protein</fullName>
    </submittedName>
</protein>
<evidence type="ECO:0000313" key="1">
    <source>
        <dbReference type="EMBL" id="PHT89829.1"/>
    </source>
</evidence>
<sequence length="118" mass="13477">MSILIESLSIPLNKIPTILDQLCLIVIRGIKMNHNIQIIFQIYLKNDLLVTKIPCKHKVTIDGSEFSHIFGCTIQILKEKRHSSVFILTKNTIRVNLLTKIFLYFCSSTGFSKVKTLS</sequence>